<dbReference type="NCBIfam" id="TIGR00229">
    <property type="entry name" value="sensory_box"/>
    <property type="match status" value="2"/>
</dbReference>
<dbReference type="SMART" id="SM00086">
    <property type="entry name" value="PAC"/>
    <property type="match status" value="2"/>
</dbReference>
<feature type="domain" description="PAS" evidence="1">
    <location>
        <begin position="4"/>
        <end position="63"/>
    </location>
</feature>
<dbReference type="SMART" id="SM00052">
    <property type="entry name" value="EAL"/>
    <property type="match status" value="1"/>
</dbReference>
<dbReference type="InterPro" id="IPR029787">
    <property type="entry name" value="Nucleotide_cyclase"/>
</dbReference>
<dbReference type="PROSITE" id="PS50883">
    <property type="entry name" value="EAL"/>
    <property type="match status" value="1"/>
</dbReference>
<dbReference type="InterPro" id="IPR052155">
    <property type="entry name" value="Biofilm_reg_signaling"/>
</dbReference>
<dbReference type="SUPFAM" id="SSF55073">
    <property type="entry name" value="Nucleotide cyclase"/>
    <property type="match status" value="1"/>
</dbReference>
<evidence type="ECO:0000259" key="2">
    <source>
        <dbReference type="PROSITE" id="PS50113"/>
    </source>
</evidence>
<feature type="domain" description="PAC" evidence="2">
    <location>
        <begin position="77"/>
        <end position="129"/>
    </location>
</feature>
<dbReference type="PANTHER" id="PTHR44757">
    <property type="entry name" value="DIGUANYLATE CYCLASE DGCP"/>
    <property type="match status" value="1"/>
</dbReference>
<dbReference type="InterPro" id="IPR000160">
    <property type="entry name" value="GGDEF_dom"/>
</dbReference>
<dbReference type="SUPFAM" id="SSF141868">
    <property type="entry name" value="EAL domain-like"/>
    <property type="match status" value="1"/>
</dbReference>
<dbReference type="InterPro" id="IPR013767">
    <property type="entry name" value="PAS_fold"/>
</dbReference>
<dbReference type="InterPro" id="IPR035965">
    <property type="entry name" value="PAS-like_dom_sf"/>
</dbReference>
<evidence type="ECO:0000313" key="6">
    <source>
        <dbReference type="Proteomes" id="UP000598488"/>
    </source>
</evidence>
<feature type="domain" description="EAL" evidence="3">
    <location>
        <begin position="424"/>
        <end position="679"/>
    </location>
</feature>
<feature type="domain" description="PAC" evidence="2">
    <location>
        <begin position="197"/>
        <end position="251"/>
    </location>
</feature>
<dbReference type="NCBIfam" id="TIGR00254">
    <property type="entry name" value="GGDEF"/>
    <property type="match status" value="1"/>
</dbReference>
<comment type="caution">
    <text evidence="5">The sequence shown here is derived from an EMBL/GenBank/DDBJ whole genome shotgun (WGS) entry which is preliminary data.</text>
</comment>
<dbReference type="PROSITE" id="PS50887">
    <property type="entry name" value="GGDEF"/>
    <property type="match status" value="1"/>
</dbReference>
<dbReference type="InterPro" id="IPR001633">
    <property type="entry name" value="EAL_dom"/>
</dbReference>
<dbReference type="InterPro" id="IPR000700">
    <property type="entry name" value="PAS-assoc_C"/>
</dbReference>
<evidence type="ECO:0000259" key="4">
    <source>
        <dbReference type="PROSITE" id="PS50887"/>
    </source>
</evidence>
<sequence>MVKYLNQYEAIVSSSDDAIISKDLNSIVTSWNKGAEKIFGYTAEEMIGNSITVLFPVDLIHEEAMILSRISSGELVDHFKTKRIRKDGGAIDISVTVSPICDANGTIIGASKVARDITQQVVLEQQALQFQAIINSTEDAIVSKTLDGFIQTWNPAAEIMFGFSAAEAIGQHITLLFPADRIHEEEKLMRAIREGKQVKHFRTTRISKDNSKIYVSVSLSPIYDHNGNLVGVSKIARDVTHELNESLTPISNSHDGLTGLLNRYGMMQCMEELLHLSNIRNKKFALLYLNINHFAALNQQFGFAFGDQVLIEIANVLRKTVRSSDECARLDKDEFLICLMGLSSNEDLSISINKVADAISSIHEVNNTTIDLDISVGVSVFPDDGHSTQALMSRADHAQYSIKGLKGRNVALFSELSNKTFLDEDQLATSLKQAIDNKEIDLLYQPIVNIDTGIVKRVAALAHWRHPSHGIIEASVFIPLAERYGLIRSLDELVLDKALAQLSKWTSLYGMDFQMSINQSQYDLINKELCSQNLLKKLHQYGLKGENIIIEISEGSLIQQSKVMSAILKHYESIGVQVAIDNFGTGYSSLGCLKDYTFSMLKLDRTLVDAIMFNQMDFILVEGILSIAKQLGIQVIAEGVETPEQVEVLHGLGCNLQEGYYFCKPIQFNDFEEFIVANDGLH</sequence>
<dbReference type="CDD" id="cd00130">
    <property type="entry name" value="PAS"/>
    <property type="match status" value="2"/>
</dbReference>
<evidence type="ECO:0000259" key="1">
    <source>
        <dbReference type="PROSITE" id="PS50112"/>
    </source>
</evidence>
<dbReference type="InterPro" id="IPR035919">
    <property type="entry name" value="EAL_sf"/>
</dbReference>
<keyword evidence="6" id="KW-1185">Reference proteome</keyword>
<dbReference type="SMART" id="SM00091">
    <property type="entry name" value="PAS"/>
    <property type="match status" value="2"/>
</dbReference>
<dbReference type="EMBL" id="JAEMUH010000010">
    <property type="protein sequence ID" value="MBJ7551364.1"/>
    <property type="molecule type" value="Genomic_DNA"/>
</dbReference>
<dbReference type="Gene3D" id="3.30.450.20">
    <property type="entry name" value="PAS domain"/>
    <property type="match status" value="2"/>
</dbReference>
<dbReference type="Gene3D" id="3.30.70.270">
    <property type="match status" value="1"/>
</dbReference>
<dbReference type="RefSeq" id="WP_199462941.1">
    <property type="nucleotide sequence ID" value="NZ_JAEMUH010000010.1"/>
</dbReference>
<dbReference type="Proteomes" id="UP000598488">
    <property type="component" value="Unassembled WGS sequence"/>
</dbReference>
<proteinExistence type="predicted"/>
<dbReference type="PROSITE" id="PS50112">
    <property type="entry name" value="PAS"/>
    <property type="match status" value="2"/>
</dbReference>
<dbReference type="Pfam" id="PF00990">
    <property type="entry name" value="GGDEF"/>
    <property type="match status" value="1"/>
</dbReference>
<dbReference type="InterPro" id="IPR043128">
    <property type="entry name" value="Rev_trsase/Diguanyl_cyclase"/>
</dbReference>
<reference evidence="5 6" key="1">
    <citation type="submission" date="2020-12" db="EMBL/GenBank/DDBJ databases">
        <title>Comparative genome analysis of fungal antagonists Marinomonas ostreistagni 398 and M. spartinae 468.</title>
        <authorList>
            <person name="Fields J.L."/>
            <person name="Mavrodi O.V."/>
            <person name="Biber P.D."/>
            <person name="Indest K.J."/>
            <person name="Mavrodi D.V."/>
        </authorList>
    </citation>
    <scope>NUCLEOTIDE SEQUENCE [LARGE SCALE GENOMIC DNA]</scope>
    <source>
        <strain evidence="5 6">USM7</strain>
    </source>
</reference>
<dbReference type="InterPro" id="IPR000014">
    <property type="entry name" value="PAS"/>
</dbReference>
<dbReference type="SMART" id="SM00267">
    <property type="entry name" value="GGDEF"/>
    <property type="match status" value="1"/>
</dbReference>
<dbReference type="CDD" id="cd01949">
    <property type="entry name" value="GGDEF"/>
    <property type="match status" value="1"/>
</dbReference>
<dbReference type="Pfam" id="PF00563">
    <property type="entry name" value="EAL"/>
    <property type="match status" value="1"/>
</dbReference>
<dbReference type="InterPro" id="IPR001610">
    <property type="entry name" value="PAC"/>
</dbReference>
<accession>A0ABS0ZCH3</accession>
<name>A0ABS0ZCH3_9GAMM</name>
<gene>
    <name evidence="5" type="ORF">JHD44_11785</name>
</gene>
<feature type="domain" description="GGDEF" evidence="4">
    <location>
        <begin position="282"/>
        <end position="416"/>
    </location>
</feature>
<feature type="domain" description="PAS" evidence="1">
    <location>
        <begin position="126"/>
        <end position="195"/>
    </location>
</feature>
<dbReference type="SUPFAM" id="SSF55785">
    <property type="entry name" value="PYP-like sensor domain (PAS domain)"/>
    <property type="match status" value="2"/>
</dbReference>
<organism evidence="5 6">
    <name type="scientific">Marinomonas ostreistagni</name>
    <dbReference type="NCBI Taxonomy" id="359209"/>
    <lineage>
        <taxon>Bacteria</taxon>
        <taxon>Pseudomonadati</taxon>
        <taxon>Pseudomonadota</taxon>
        <taxon>Gammaproteobacteria</taxon>
        <taxon>Oceanospirillales</taxon>
        <taxon>Oceanospirillaceae</taxon>
        <taxon>Marinomonas</taxon>
    </lineage>
</organism>
<dbReference type="PANTHER" id="PTHR44757:SF2">
    <property type="entry name" value="BIOFILM ARCHITECTURE MAINTENANCE PROTEIN MBAA"/>
    <property type="match status" value="1"/>
</dbReference>
<dbReference type="Pfam" id="PF00989">
    <property type="entry name" value="PAS"/>
    <property type="match status" value="2"/>
</dbReference>
<protein>
    <submittedName>
        <fullName evidence="5">EAL domain-containing protein</fullName>
    </submittedName>
</protein>
<dbReference type="Gene3D" id="3.20.20.450">
    <property type="entry name" value="EAL domain"/>
    <property type="match status" value="1"/>
</dbReference>
<evidence type="ECO:0000313" key="5">
    <source>
        <dbReference type="EMBL" id="MBJ7551364.1"/>
    </source>
</evidence>
<dbReference type="PROSITE" id="PS50113">
    <property type="entry name" value="PAC"/>
    <property type="match status" value="2"/>
</dbReference>
<dbReference type="CDD" id="cd01948">
    <property type="entry name" value="EAL"/>
    <property type="match status" value="1"/>
</dbReference>
<evidence type="ECO:0000259" key="3">
    <source>
        <dbReference type="PROSITE" id="PS50883"/>
    </source>
</evidence>